<feature type="domain" description="Transferrin-binding protein B C-lobe/N-lobe beta-barrel" evidence="1">
    <location>
        <begin position="104"/>
        <end position="202"/>
    </location>
</feature>
<name>A0ABY6F2Q7_9GAMM</name>
<protein>
    <submittedName>
        <fullName evidence="2">Transferrin-binding protein-like solute binding protein</fullName>
    </submittedName>
</protein>
<dbReference type="Gene3D" id="2.40.160.90">
    <property type="match status" value="1"/>
</dbReference>
<evidence type="ECO:0000313" key="3">
    <source>
        <dbReference type="Proteomes" id="UP001063782"/>
    </source>
</evidence>
<proteinExistence type="predicted"/>
<dbReference type="Proteomes" id="UP001063782">
    <property type="component" value="Chromosome"/>
</dbReference>
<dbReference type="Pfam" id="PF01298">
    <property type="entry name" value="TbpB_B_D"/>
    <property type="match status" value="1"/>
</dbReference>
<dbReference type="PROSITE" id="PS51257">
    <property type="entry name" value="PROKAR_LIPOPROTEIN"/>
    <property type="match status" value="1"/>
</dbReference>
<dbReference type="InterPro" id="IPR011250">
    <property type="entry name" value="OMP/PagP_B-barrel"/>
</dbReference>
<organism evidence="2 3">
    <name type="scientific">Moraxella nasicaprae</name>
    <dbReference type="NCBI Taxonomy" id="2904122"/>
    <lineage>
        <taxon>Bacteria</taxon>
        <taxon>Pseudomonadati</taxon>
        <taxon>Pseudomonadota</taxon>
        <taxon>Gammaproteobacteria</taxon>
        <taxon>Moraxellales</taxon>
        <taxon>Moraxellaceae</taxon>
        <taxon>Moraxella</taxon>
    </lineage>
</organism>
<gene>
    <name evidence="2" type="ORF">LU297_07065</name>
</gene>
<keyword evidence="3" id="KW-1185">Reference proteome</keyword>
<evidence type="ECO:0000259" key="1">
    <source>
        <dbReference type="Pfam" id="PF01298"/>
    </source>
</evidence>
<dbReference type="SUPFAM" id="SSF56925">
    <property type="entry name" value="OMPA-like"/>
    <property type="match status" value="1"/>
</dbReference>
<reference evidence="2" key="1">
    <citation type="submission" date="2021-12" db="EMBL/GenBank/DDBJ databases">
        <title>taxonomy of Moraxella sp. ZY201224.</title>
        <authorList>
            <person name="Li F."/>
        </authorList>
    </citation>
    <scope>NUCLEOTIDE SEQUENCE</scope>
    <source>
        <strain evidence="2">ZY201224</strain>
    </source>
</reference>
<evidence type="ECO:0000313" key="2">
    <source>
        <dbReference type="EMBL" id="UXZ04350.1"/>
    </source>
</evidence>
<dbReference type="InterPro" id="IPR001677">
    <property type="entry name" value="TbpB_B_D"/>
</dbReference>
<dbReference type="EMBL" id="CP089977">
    <property type="protein sequence ID" value="UXZ04350.1"/>
    <property type="molecule type" value="Genomic_DNA"/>
</dbReference>
<sequence>MRQAVFILASMGILGGLTACSSSGLDAGLHVPYHAPLFLNQTKQSDLNKLNINGKTIELVPSSHLNHRDFYIADDRAVGTFLKYARFGYVDNHLFTSGIKASDLPTFGTFVYTGRAIHQQNNKQTQEYARFNVDFGNKTITGGIGLRGEILPLQARLDQDSFSGTNNGVKMEGKLFGLGGLEMAGYYYNSNESISGAFGAAR</sequence>
<dbReference type="RefSeq" id="WP_263075836.1">
    <property type="nucleotide sequence ID" value="NZ_CP089977.1"/>
</dbReference>
<accession>A0ABY6F2Q7</accession>